<keyword evidence="8" id="KW-0498">Mitosis</keyword>
<evidence type="ECO:0000313" key="17">
    <source>
        <dbReference type="EMBL" id="CAH1174022.1"/>
    </source>
</evidence>
<feature type="domain" description="TOG" evidence="16">
    <location>
        <begin position="269"/>
        <end position="509"/>
    </location>
</feature>
<dbReference type="GO" id="GO:0005874">
    <property type="term" value="C:microtubule"/>
    <property type="evidence" value="ECO:0007669"/>
    <property type="project" value="UniProtKB-ARBA"/>
</dbReference>
<comment type="subcellular location">
    <subcellularLocation>
        <location evidence="2">Chromosome</location>
        <location evidence="2">Centromere</location>
        <location evidence="2">Kinetochore</location>
    </subcellularLocation>
    <subcellularLocation>
        <location evidence="1">Cytoplasm</location>
        <location evidence="1">Cytoskeleton</location>
        <location evidence="1">Microtubule organizing center</location>
        <location evidence="1">Centrosome</location>
    </subcellularLocation>
    <subcellularLocation>
        <location evidence="3">Cytoplasm</location>
        <location evidence="3">Cytoskeleton</location>
        <location evidence="3">Spindle pole</location>
    </subcellularLocation>
</comment>
<keyword evidence="10" id="KW-0206">Cytoskeleton</keyword>
<dbReference type="InterPro" id="IPR011989">
    <property type="entry name" value="ARM-like"/>
</dbReference>
<accession>A0A9P0DSM7</accession>
<dbReference type="GO" id="GO:0005813">
    <property type="term" value="C:centrosome"/>
    <property type="evidence" value="ECO:0007669"/>
    <property type="project" value="UniProtKB-SubCell"/>
</dbReference>
<comment type="similarity">
    <text evidence="13">Belongs to the TOG/XMAP215 family.</text>
</comment>
<dbReference type="FunFam" id="1.25.10.10:FF:000063">
    <property type="entry name" value="Putative cytoskeleton-associated protein 5"/>
    <property type="match status" value="1"/>
</dbReference>
<proteinExistence type="inferred from homology"/>
<dbReference type="PROSITE" id="PS50077">
    <property type="entry name" value="HEAT_REPEAT"/>
    <property type="match status" value="2"/>
</dbReference>
<dbReference type="FunFam" id="1.25.10.10:FF:000068">
    <property type="entry name" value="cytoskeleton-associated protein 5 isoform X1"/>
    <property type="match status" value="1"/>
</dbReference>
<evidence type="ECO:0000259" key="16">
    <source>
        <dbReference type="SMART" id="SM01349"/>
    </source>
</evidence>
<keyword evidence="9" id="KW-0995">Kinetochore</keyword>
<feature type="region of interest" description="Disordered" evidence="15">
    <location>
        <begin position="507"/>
        <end position="551"/>
    </location>
</feature>
<reference evidence="17" key="1">
    <citation type="submission" date="2022-01" db="EMBL/GenBank/DDBJ databases">
        <authorList>
            <person name="King R."/>
        </authorList>
    </citation>
    <scope>NUCLEOTIDE SEQUENCE</scope>
</reference>
<evidence type="ECO:0000256" key="2">
    <source>
        <dbReference type="ARBA" id="ARBA00004629"/>
    </source>
</evidence>
<dbReference type="OrthoDB" id="205662at2759"/>
<dbReference type="InterPro" id="IPR021133">
    <property type="entry name" value="HEAT_type_2"/>
</dbReference>
<dbReference type="PANTHER" id="PTHR12609">
    <property type="entry name" value="MICROTUBULE ASSOCIATED PROTEIN XMAP215"/>
    <property type="match status" value="1"/>
</dbReference>
<dbReference type="FunFam" id="1.25.10.10:FF:000019">
    <property type="entry name" value="Cytoskeleton-associated protein 5"/>
    <property type="match status" value="1"/>
</dbReference>
<feature type="domain" description="TOG" evidence="16">
    <location>
        <begin position="1159"/>
        <end position="1395"/>
    </location>
</feature>
<sequence>MEDEEYKKLPVDERCIHKQWKGRVNGYEEVTMLFRQIDDEKSPEFGKYLGLVKKFVVDSNAMGQEKGLEATLAYVENYAHAGKTVSEVMSGVVAKCIAAPRTKTRELALQLTLMYIEIEKHEAVLEELTKGMDLKNPKIVSACVNASTVALREFGSKIINVKPLLKKISTLLADRDKTVRDETKLMIIEMYRWIGAALRPQLQAASLQPVQITELEAEFSKIEGKKASPTRYIRSQQVKQAKLAAEAAEVEGEDEPDDVETQPEIDPYELADPVDILSKLPKDFYEQIEAKKWQDRKDVLESLEKLIKVPKLENGDYGDMVRALKKVVQKDSNVICVAIAGRCIAGLASGLKKKFQTYAGFVIPAILEKFKEKKQNVVTALREAIDAVYLTTTLEAFMEDVLEALNNKNPSVKVETSLFLARAFTKTLPTVVNKKLLKVITTGLTKTINESDPNVRESSAEALGTLMKLVGEKAIAPFLVELEKDTLKMSKIRENCEKAVIQVKVPGAKKERPATAPPKVEARKADAPKAAAKKTAPAKKKSAEISSGTATVVRSKGTKGLSKSPSQNIEKELVDEEVDEIIAGILSAEIVGEISSANWKTRLSAAEQIMTEIQGMDSKTVPTQALVKFIAKRPGLKDTNFQVLKAKLDIVKYLAENCKFTSTTANCCVTEVAEKFSDAKNGAAAAETLSAIAEATSLGQVADIVLEFAFGQRSPKVQQEALVWLSGAIKEFGFGNMNVKLLIDMCKKALSSTNPGVRQTVITLLGIMYLYMGATLNVFFENEKPALRDQINAECDKYEGQKPPAPTRGVVKSASRDSLDVIEDDAEPEPINIQDLIPRVDISGQITETLINELADRDWKVRHEALNKLMAIIQEVKFIKSNLGDLPQPLATRLTDSNVKVAQTALGLCESIAKAMGAPSKQYIRTFFPGMLQGLSDSKATLRASSREAINTFSEQCGYKEFFDNEMVSEALKSGSPTLRIEMWNWLAEILPKIPPKGVPREELIVCVPYLYSNLEDRNAEIRRNATDAILGIMIHVGYENMAKQTEKLKPGSKTVVLTALEKVRPNLPAKPLPKKAPEKEEKALRGTKPVANAKTAVKPKGAAVSKSAPPATGRKKDDDIDTSPLLVVNNLKQQRSIDEAKLKVLKWNFTQPREEFVDLLKDQMITANVNKNLMFNMFHSDFRFHIKALEALNDDLADNSQALISNLDLILKWLTLRFFDTNPSVLLKGLEYLQSVFSTLMDTKYRMLENEASSFIPYLINKIGDPKDSVRNGVKALLNLITRLFPVSKLFTYVMEGLKSKNARQRAECLEVMGSILEDYGITVCMPTPSACLKEVAKQISDRDNSVRNAALNCVVQAFNIVGEKVYRLVGNISDKDMSLLEERIKRSSRKTIAPPRAEHNSTTVVTTVISPQKENTPPNKTFHDVTSVVNNDSNNHNDQDDYMEEESLPPVALPVLPPQIVHEPPREIDGPFRLDPEFMKELERTKPPKPVKPQLIKLDLAFLSEEIKIPTIEDARAMVLAKKKAAAASETVSNRLSLLSINKTPSPKKQDPGIEQMINQMASQNFIAALMGMNTLDEFLHQLKGNLMIDYEDEFMNAVITQLKFLQNQDPNLDSNVAKMYRNLLTVINSFYSNKLLGNRVSIPVIKDLIHLMISLLVEEKLNYLDNGEAYVKVINVNCMHVIEKSDHTNAICALVKLMNDCISNDSSKRQIDLVMKCLWRVIKCMPQWGKAIDYDTVLLEVHYFLKKFPSSWWKSKEVDTPLRTIKTIVHSSVKIKGGSIVLYLGKIPNTSESEIESYILRILKSLKITEIPTIPSKQESQRRSLSRANHKMLTDIFQKIGGSKDESKEGFTLLYDFMQQHPEADIEPFLANSSKIFQDHIKNGLKEIEDSRNNARTTIVAKATVHSSEKNGDVVSQPNLSGKLEQFSQRLKMWNQVFEDIDAGKKPNYPTD</sequence>
<dbReference type="SUPFAM" id="SSF48371">
    <property type="entry name" value="ARM repeat"/>
    <property type="match status" value="2"/>
</dbReference>
<evidence type="ECO:0000256" key="4">
    <source>
        <dbReference type="ARBA" id="ARBA00022454"/>
    </source>
</evidence>
<feature type="domain" description="TOG" evidence="16">
    <location>
        <begin position="572"/>
        <end position="804"/>
    </location>
</feature>
<keyword evidence="4" id="KW-0158">Chromosome</keyword>
<gene>
    <name evidence="17" type="ORF">PHAECO_LOCUS10022</name>
</gene>
<evidence type="ECO:0000256" key="10">
    <source>
        <dbReference type="ARBA" id="ARBA00023212"/>
    </source>
</evidence>
<keyword evidence="11" id="KW-0131">Cell cycle</keyword>
<keyword evidence="5" id="KW-0963">Cytoplasm</keyword>
<dbReference type="SMART" id="SM01349">
    <property type="entry name" value="TOG"/>
    <property type="match status" value="5"/>
</dbReference>
<dbReference type="Pfam" id="PF21041">
    <property type="entry name" value="XMAP215_CLASP_TOG"/>
    <property type="match status" value="4"/>
</dbReference>
<dbReference type="GO" id="GO:0051301">
    <property type="term" value="P:cell division"/>
    <property type="evidence" value="ECO:0007669"/>
    <property type="project" value="UniProtKB-KW"/>
</dbReference>
<dbReference type="GO" id="GO:0051010">
    <property type="term" value="F:microtubule plus-end binding"/>
    <property type="evidence" value="ECO:0007669"/>
    <property type="project" value="InterPro"/>
</dbReference>
<dbReference type="GO" id="GO:0000776">
    <property type="term" value="C:kinetochore"/>
    <property type="evidence" value="ECO:0007669"/>
    <property type="project" value="UniProtKB-KW"/>
</dbReference>
<feature type="repeat" description="HEAT" evidence="14">
    <location>
        <begin position="1007"/>
        <end position="1045"/>
    </location>
</feature>
<evidence type="ECO:0000256" key="12">
    <source>
        <dbReference type="ARBA" id="ARBA00023328"/>
    </source>
</evidence>
<evidence type="ECO:0000256" key="3">
    <source>
        <dbReference type="ARBA" id="ARBA00004647"/>
    </source>
</evidence>
<reference evidence="17" key="2">
    <citation type="submission" date="2022-10" db="EMBL/GenBank/DDBJ databases">
        <authorList>
            <consortium name="ENA_rothamsted_submissions"/>
            <consortium name="culmorum"/>
            <person name="King R."/>
        </authorList>
    </citation>
    <scope>NUCLEOTIDE SEQUENCE</scope>
</reference>
<dbReference type="InterPro" id="IPR016024">
    <property type="entry name" value="ARM-type_fold"/>
</dbReference>
<keyword evidence="12" id="KW-0137">Centromere</keyword>
<dbReference type="GO" id="GO:0051231">
    <property type="term" value="P:spindle elongation"/>
    <property type="evidence" value="ECO:0007669"/>
    <property type="project" value="UniProtKB-ARBA"/>
</dbReference>
<dbReference type="GO" id="GO:0030951">
    <property type="term" value="P:establishment or maintenance of microtubule cytoskeleton polarity"/>
    <property type="evidence" value="ECO:0007669"/>
    <property type="project" value="InterPro"/>
</dbReference>
<feature type="domain" description="TOG" evidence="16">
    <location>
        <begin position="1"/>
        <end position="228"/>
    </location>
</feature>
<evidence type="ECO:0000256" key="6">
    <source>
        <dbReference type="ARBA" id="ARBA00022618"/>
    </source>
</evidence>
<dbReference type="GO" id="GO:0046785">
    <property type="term" value="P:microtubule polymerization"/>
    <property type="evidence" value="ECO:0007669"/>
    <property type="project" value="InterPro"/>
</dbReference>
<feature type="region of interest" description="Disordered" evidence="15">
    <location>
        <begin position="1067"/>
        <end position="1120"/>
    </location>
</feature>
<keyword evidence="6" id="KW-0132">Cell division</keyword>
<keyword evidence="7" id="KW-0677">Repeat</keyword>
<dbReference type="Pfam" id="PF12348">
    <property type="entry name" value="CLASP_N"/>
    <property type="match status" value="1"/>
</dbReference>
<dbReference type="Proteomes" id="UP001153737">
    <property type="component" value="Chromosome 6"/>
</dbReference>
<dbReference type="InterPro" id="IPR048491">
    <property type="entry name" value="XMAP215_CLASP_TOG"/>
</dbReference>
<feature type="compositionally biased region" description="Basic and acidic residues" evidence="15">
    <location>
        <begin position="1076"/>
        <end position="1085"/>
    </location>
</feature>
<dbReference type="FunFam" id="1.25.10.10:FF:000050">
    <property type="entry name" value="Cytoskeleton-associated protein 5 isoform X1"/>
    <property type="match status" value="1"/>
</dbReference>
<dbReference type="GO" id="GO:0061863">
    <property type="term" value="F:microtubule plus end polymerase"/>
    <property type="evidence" value="ECO:0007669"/>
    <property type="project" value="InterPro"/>
</dbReference>
<evidence type="ECO:0000256" key="14">
    <source>
        <dbReference type="PROSITE-ProRule" id="PRU00103"/>
    </source>
</evidence>
<evidence type="ECO:0000256" key="15">
    <source>
        <dbReference type="SAM" id="MobiDB-lite"/>
    </source>
</evidence>
<dbReference type="InterPro" id="IPR034085">
    <property type="entry name" value="TOG"/>
</dbReference>
<feature type="repeat" description="HEAT" evidence="14">
    <location>
        <begin position="440"/>
        <end position="478"/>
    </location>
</feature>
<dbReference type="FunFam" id="1.25.10.10:FF:000052">
    <property type="entry name" value="Cytoskeleton associated protein 5"/>
    <property type="match status" value="1"/>
</dbReference>
<evidence type="ECO:0000256" key="13">
    <source>
        <dbReference type="ARBA" id="ARBA00025722"/>
    </source>
</evidence>
<evidence type="ECO:0000313" key="18">
    <source>
        <dbReference type="Proteomes" id="UP001153737"/>
    </source>
</evidence>
<feature type="domain" description="TOG" evidence="16">
    <location>
        <begin position="835"/>
        <end position="1070"/>
    </location>
</feature>
<protein>
    <recommendedName>
        <fullName evidence="16">TOG domain-containing protein</fullName>
    </recommendedName>
</protein>
<dbReference type="EMBL" id="OU896712">
    <property type="protein sequence ID" value="CAH1174022.1"/>
    <property type="molecule type" value="Genomic_DNA"/>
</dbReference>
<dbReference type="GO" id="GO:0000922">
    <property type="term" value="C:spindle pole"/>
    <property type="evidence" value="ECO:0007669"/>
    <property type="project" value="UniProtKB-SubCell"/>
</dbReference>
<evidence type="ECO:0000256" key="1">
    <source>
        <dbReference type="ARBA" id="ARBA00004300"/>
    </source>
</evidence>
<organism evidence="17 18">
    <name type="scientific">Phaedon cochleariae</name>
    <name type="common">Mustard beetle</name>
    <dbReference type="NCBI Taxonomy" id="80249"/>
    <lineage>
        <taxon>Eukaryota</taxon>
        <taxon>Metazoa</taxon>
        <taxon>Ecdysozoa</taxon>
        <taxon>Arthropoda</taxon>
        <taxon>Hexapoda</taxon>
        <taxon>Insecta</taxon>
        <taxon>Pterygota</taxon>
        <taxon>Neoptera</taxon>
        <taxon>Endopterygota</taxon>
        <taxon>Coleoptera</taxon>
        <taxon>Polyphaga</taxon>
        <taxon>Cucujiformia</taxon>
        <taxon>Chrysomeloidea</taxon>
        <taxon>Chrysomelidae</taxon>
        <taxon>Chrysomelinae</taxon>
        <taxon>Chrysomelini</taxon>
        <taxon>Phaedon</taxon>
    </lineage>
</organism>
<evidence type="ECO:0000256" key="9">
    <source>
        <dbReference type="ARBA" id="ARBA00022838"/>
    </source>
</evidence>
<evidence type="ECO:0000256" key="11">
    <source>
        <dbReference type="ARBA" id="ARBA00023306"/>
    </source>
</evidence>
<dbReference type="Gene3D" id="1.25.10.10">
    <property type="entry name" value="Leucine-rich Repeat Variant"/>
    <property type="match status" value="5"/>
</dbReference>
<dbReference type="InterPro" id="IPR024395">
    <property type="entry name" value="CLASP_N_dom"/>
</dbReference>
<keyword evidence="18" id="KW-1185">Reference proteome</keyword>
<name>A0A9P0DSM7_PHACE</name>
<evidence type="ECO:0000256" key="5">
    <source>
        <dbReference type="ARBA" id="ARBA00022490"/>
    </source>
</evidence>
<dbReference type="InterPro" id="IPR045110">
    <property type="entry name" value="XMAP215"/>
</dbReference>
<evidence type="ECO:0000256" key="8">
    <source>
        <dbReference type="ARBA" id="ARBA00022776"/>
    </source>
</evidence>
<evidence type="ECO:0000256" key="7">
    <source>
        <dbReference type="ARBA" id="ARBA00022737"/>
    </source>
</evidence>